<dbReference type="PANTHER" id="PTHR30576">
    <property type="entry name" value="COLANIC BIOSYNTHESIS UDP-GLUCOSE LIPID CARRIER TRANSFERASE"/>
    <property type="match status" value="1"/>
</dbReference>
<sequence length="204" mass="22787">MGGHGARRVKHAADRVLAVLLLLVLAPLLLTITIAVLLSSPGPVFFGHERIGANGKPFRMWKFRSMKANAAEQLTDLLRVHNRGDEPLFKIPDDPRITRLGKWLRRWSLDELPQLWNVAIGEMSLVGPRPQIDAEVLLYTPNDYGRLSVRPGITGLWQVSGRSRLSWKEAIHLDLHYVDNWSLLLDVRILARTVSAVLGGRGAG</sequence>
<keyword evidence="5" id="KW-1185">Reference proteome</keyword>
<feature type="domain" description="Bacterial sugar transferase" evidence="3">
    <location>
        <begin position="10"/>
        <end position="198"/>
    </location>
</feature>
<evidence type="ECO:0000256" key="2">
    <source>
        <dbReference type="SAM" id="Phobius"/>
    </source>
</evidence>
<proteinExistence type="inferred from homology"/>
<keyword evidence="2" id="KW-0812">Transmembrane</keyword>
<keyword evidence="2" id="KW-1133">Transmembrane helix</keyword>
<dbReference type="Proteomes" id="UP001500212">
    <property type="component" value="Unassembled WGS sequence"/>
</dbReference>
<evidence type="ECO:0000259" key="3">
    <source>
        <dbReference type="Pfam" id="PF02397"/>
    </source>
</evidence>
<dbReference type="InterPro" id="IPR003362">
    <property type="entry name" value="Bact_transf"/>
</dbReference>
<comment type="caution">
    <text evidence="4">The sequence shown here is derived from an EMBL/GenBank/DDBJ whole genome shotgun (WGS) entry which is preliminary data.</text>
</comment>
<evidence type="ECO:0000313" key="4">
    <source>
        <dbReference type="EMBL" id="GAA4604475.1"/>
    </source>
</evidence>
<keyword evidence="2" id="KW-0472">Membrane</keyword>
<organism evidence="4 5">
    <name type="scientific">Actinoallomurus liliacearum</name>
    <dbReference type="NCBI Taxonomy" id="1080073"/>
    <lineage>
        <taxon>Bacteria</taxon>
        <taxon>Bacillati</taxon>
        <taxon>Actinomycetota</taxon>
        <taxon>Actinomycetes</taxon>
        <taxon>Streptosporangiales</taxon>
        <taxon>Thermomonosporaceae</taxon>
        <taxon>Actinoallomurus</taxon>
    </lineage>
</organism>
<gene>
    <name evidence="4" type="ORF">GCM10023195_15230</name>
</gene>
<feature type="transmembrane region" description="Helical" evidence="2">
    <location>
        <begin position="16"/>
        <end position="38"/>
    </location>
</feature>
<protein>
    <recommendedName>
        <fullName evidence="3">Bacterial sugar transferase domain-containing protein</fullName>
    </recommendedName>
</protein>
<reference evidence="5" key="1">
    <citation type="journal article" date="2019" name="Int. J. Syst. Evol. Microbiol.">
        <title>The Global Catalogue of Microorganisms (GCM) 10K type strain sequencing project: providing services to taxonomists for standard genome sequencing and annotation.</title>
        <authorList>
            <consortium name="The Broad Institute Genomics Platform"/>
            <consortium name="The Broad Institute Genome Sequencing Center for Infectious Disease"/>
            <person name="Wu L."/>
            <person name="Ma J."/>
        </authorList>
    </citation>
    <scope>NUCLEOTIDE SEQUENCE [LARGE SCALE GENOMIC DNA]</scope>
    <source>
        <strain evidence="5">JCM 17938</strain>
    </source>
</reference>
<evidence type="ECO:0000256" key="1">
    <source>
        <dbReference type="ARBA" id="ARBA00006464"/>
    </source>
</evidence>
<evidence type="ECO:0000313" key="5">
    <source>
        <dbReference type="Proteomes" id="UP001500212"/>
    </source>
</evidence>
<dbReference type="EMBL" id="BAABHJ010000004">
    <property type="protein sequence ID" value="GAA4604475.1"/>
    <property type="molecule type" value="Genomic_DNA"/>
</dbReference>
<comment type="similarity">
    <text evidence="1">Belongs to the bacterial sugar transferase family.</text>
</comment>
<accession>A0ABP8TEW7</accession>
<dbReference type="Pfam" id="PF02397">
    <property type="entry name" value="Bac_transf"/>
    <property type="match status" value="1"/>
</dbReference>
<dbReference type="PANTHER" id="PTHR30576:SF10">
    <property type="entry name" value="SLL5057 PROTEIN"/>
    <property type="match status" value="1"/>
</dbReference>
<name>A0ABP8TEW7_9ACTN</name>